<organism evidence="2 3">
    <name type="scientific">Plasmodium knowlesi</name>
    <dbReference type="NCBI Taxonomy" id="5850"/>
    <lineage>
        <taxon>Eukaryota</taxon>
        <taxon>Sar</taxon>
        <taxon>Alveolata</taxon>
        <taxon>Apicomplexa</taxon>
        <taxon>Aconoidasida</taxon>
        <taxon>Haemosporida</taxon>
        <taxon>Plasmodiidae</taxon>
        <taxon>Plasmodium</taxon>
        <taxon>Plasmodium (Plasmodium)</taxon>
    </lineage>
</organism>
<dbReference type="VEuPathDB" id="PlasmoDB:PKA1H_030014100"/>
<dbReference type="VEuPathDB" id="PlasmoDB:PKNOH_S02301400"/>
<feature type="region of interest" description="Disordered" evidence="1">
    <location>
        <begin position="273"/>
        <end position="299"/>
    </location>
</feature>
<proteinExistence type="predicted"/>
<dbReference type="Proteomes" id="UP000195012">
    <property type="component" value="Unassembled WGS sequence"/>
</dbReference>
<gene>
    <name evidence="2" type="ORF">PKNOH_S02301400</name>
</gene>
<sequence>MCKRKGSAPTLGDWPSDSKRRCEKSIRGNVSSWRKAKSEEHQLTDNALLKYKGETIGPLGGLRFTQIKELTTRLELVPLEGNPIERGNLDGGTSKGESQNSTQKLSPAAKNPTNAQLSLLEVVKDYVSSSMHEKINTGEESKEEVPGEEENFEQMKNDGCDPLCCGISHEADEETDVKHVGIEHLKITNEFIMKENDNRMKCSSEMESVSKGSNNSFGLIPLRGDECGVAKSMVRSDPTVASTRCADSASTNLWSNPNYNQSLQMRNGYQNQVEGCTSSDMTHSDPPKNEDEENNDLEKADIVMDKTVSTDEKMATSTNGGKSFEEEKLQLVEDTSGYPPLVSTLSDELLCCTSNGSDETNKRSGTHECLMVPKGKEGGTTPCRSSQVDMNRHGEVVPSDEEKTFCESITSEETSSKRIYHFRRSKNDIHIYTPGGGAYLTIKDNGEETPESMMSEQSNETLHCGSGQMKVKEEVNPREEQRDIHFVNTQSDSFIRSTGESNNKYNQIGVRKRQVTYELECAQINSKAHLTDGPTDTTPHEMRKYTCAESVYPRRRSAPGRTRKRKLASMSKKKVKVEKKKKKKKKIPGRIYKVIVRGKECWRAEWFVQKDLQEINYHNGEVHVAMANRKTKTETNTETNRKTDKGSGHFQVSHPYGVEHTPPPSHSHGNENLLVKKSRQFSVSVYGPENARLFALFELIKYNSVPDGLRDEANLCICSIKKNLMVQGGSSNKSPSGHFLPLMLAKWDDAYSHALFRKIQGDMVRNGGQFTHGGSIGTYRGSTDVHGCNNNKEEPPRAAPHFDGYSYPLKGNQSGGFDHVVRCSADFTSLGENAANRASNHTNKGNNHPNLEKSHPNCVNNSTGYVENPSSHNQNNLVHSINAYNLHSRHMAHTFAANKPSMVNLQKNFNNNHHGYPPHGEEILKLQNGFPFGQLDEYTNEANTNWALRLNHPGYHYNYARREDKMNNMATCPSLHSYPNGYVNSHENVRGPPDNLTGGVKIFGNYFHADGNAVNCKMDKNSPAVFGPKMSNGSGNVFDQFDGGAAHLRD</sequence>
<dbReference type="VEuPathDB" id="PlasmoDB:PKNH_0309100"/>
<accession>A0A1Y3DUU9</accession>
<evidence type="ECO:0000256" key="1">
    <source>
        <dbReference type="SAM" id="MobiDB-lite"/>
    </source>
</evidence>
<name>A0A1Y3DUU9_PLAKN</name>
<dbReference type="EMBL" id="NETL01000016">
    <property type="protein sequence ID" value="OTN68483.1"/>
    <property type="molecule type" value="Genomic_DNA"/>
</dbReference>
<feature type="region of interest" description="Disordered" evidence="1">
    <location>
        <begin position="81"/>
        <end position="113"/>
    </location>
</feature>
<protein>
    <submittedName>
        <fullName evidence="2">Uncharacterized protein</fullName>
    </submittedName>
</protein>
<feature type="region of interest" description="Disordered" evidence="1">
    <location>
        <begin position="1"/>
        <end position="22"/>
    </location>
</feature>
<feature type="compositionally biased region" description="Polar residues" evidence="1">
    <location>
        <begin position="95"/>
        <end position="113"/>
    </location>
</feature>
<dbReference type="OrthoDB" id="387121at2759"/>
<dbReference type="eggNOG" id="ENOG502T1N9">
    <property type="taxonomic scope" value="Eukaryota"/>
</dbReference>
<evidence type="ECO:0000313" key="2">
    <source>
        <dbReference type="EMBL" id="OTN68483.1"/>
    </source>
</evidence>
<comment type="caution">
    <text evidence="2">The sequence shown here is derived from an EMBL/GenBank/DDBJ whole genome shotgun (WGS) entry which is preliminary data.</text>
</comment>
<feature type="region of interest" description="Disordered" evidence="1">
    <location>
        <begin position="555"/>
        <end position="584"/>
    </location>
</feature>
<evidence type="ECO:0000313" key="3">
    <source>
        <dbReference type="Proteomes" id="UP000195012"/>
    </source>
</evidence>
<dbReference type="AlphaFoldDB" id="A0A1Y3DUU9"/>
<reference evidence="2 3" key="1">
    <citation type="submission" date="2017-05" db="EMBL/GenBank/DDBJ databases">
        <title>PacBio assembly of a Plasmodium knowlesi genome sequence with Hi-C correction and manual annotation of the SICAvar gene family.</title>
        <authorList>
            <person name="Lapp S.A."/>
            <person name="Geraldo J.A."/>
            <person name="Chien J.-T."/>
            <person name="Ay F."/>
            <person name="Pakala S.B."/>
            <person name="Batugedara G."/>
            <person name="Humphrey J.C."/>
            <person name="Debarry J.D."/>
            <person name="Le Roch K.G."/>
            <person name="Galinski M.R."/>
            <person name="Kissinger J.C."/>
        </authorList>
    </citation>
    <scope>NUCLEOTIDE SEQUENCE [LARGE SCALE GENOMIC DNA]</scope>
    <source>
        <strain evidence="3">Malayan Strain Pk1 (A+)</strain>
    </source>
</reference>
<dbReference type="OMA" id="IHIYTPG"/>